<organism evidence="1 2">
    <name type="scientific">Elysia marginata</name>
    <dbReference type="NCBI Taxonomy" id="1093978"/>
    <lineage>
        <taxon>Eukaryota</taxon>
        <taxon>Metazoa</taxon>
        <taxon>Spiralia</taxon>
        <taxon>Lophotrochozoa</taxon>
        <taxon>Mollusca</taxon>
        <taxon>Gastropoda</taxon>
        <taxon>Heterobranchia</taxon>
        <taxon>Euthyneura</taxon>
        <taxon>Panpulmonata</taxon>
        <taxon>Sacoglossa</taxon>
        <taxon>Placobranchoidea</taxon>
        <taxon>Plakobranchidae</taxon>
        <taxon>Elysia</taxon>
    </lineage>
</organism>
<dbReference type="EMBL" id="BMAT01010226">
    <property type="protein sequence ID" value="GFS22695.1"/>
    <property type="molecule type" value="Genomic_DNA"/>
</dbReference>
<keyword evidence="2" id="KW-1185">Reference proteome</keyword>
<protein>
    <submittedName>
        <fullName evidence="1">Tigger transposable element-derived protein 6-like protein</fullName>
    </submittedName>
</protein>
<gene>
    <name evidence="1" type="ORF">ElyMa_005114900</name>
</gene>
<accession>A0AAV4JJW2</accession>
<sequence length="174" mass="20198">MVLSEHRARVSEQSIMDWFEEVKHNLALEKIDVNKVDPRCIFNADESGFPLYSQGEVFLTETCNKHVYKVGTDNRKQITLTVLSYAFAAGDLLPPTTVYPDKRWTHHPWEDFPESSFALTKNGWMDSETWLKWLKETFVPAVEVIYLNVFLYKHAHPYTLTTSINDIESGTRPQ</sequence>
<name>A0AAV4JJW2_9GAST</name>
<proteinExistence type="predicted"/>
<dbReference type="AlphaFoldDB" id="A0AAV4JJW2"/>
<comment type="caution">
    <text evidence="1">The sequence shown here is derived from an EMBL/GenBank/DDBJ whole genome shotgun (WGS) entry which is preliminary data.</text>
</comment>
<reference evidence="1 2" key="1">
    <citation type="journal article" date="2021" name="Elife">
        <title>Chloroplast acquisition without the gene transfer in kleptoplastic sea slugs, Plakobranchus ocellatus.</title>
        <authorList>
            <person name="Maeda T."/>
            <person name="Takahashi S."/>
            <person name="Yoshida T."/>
            <person name="Shimamura S."/>
            <person name="Takaki Y."/>
            <person name="Nagai Y."/>
            <person name="Toyoda A."/>
            <person name="Suzuki Y."/>
            <person name="Arimoto A."/>
            <person name="Ishii H."/>
            <person name="Satoh N."/>
            <person name="Nishiyama T."/>
            <person name="Hasebe M."/>
            <person name="Maruyama T."/>
            <person name="Minagawa J."/>
            <person name="Obokata J."/>
            <person name="Shigenobu S."/>
        </authorList>
    </citation>
    <scope>NUCLEOTIDE SEQUENCE [LARGE SCALE GENOMIC DNA]</scope>
</reference>
<evidence type="ECO:0000313" key="1">
    <source>
        <dbReference type="EMBL" id="GFS22695.1"/>
    </source>
</evidence>
<evidence type="ECO:0000313" key="2">
    <source>
        <dbReference type="Proteomes" id="UP000762676"/>
    </source>
</evidence>
<dbReference type="Proteomes" id="UP000762676">
    <property type="component" value="Unassembled WGS sequence"/>
</dbReference>